<dbReference type="AlphaFoldDB" id="A0A0E0AII8"/>
<organism evidence="1">
    <name type="scientific">Oryza glumipatula</name>
    <dbReference type="NCBI Taxonomy" id="40148"/>
    <lineage>
        <taxon>Eukaryota</taxon>
        <taxon>Viridiplantae</taxon>
        <taxon>Streptophyta</taxon>
        <taxon>Embryophyta</taxon>
        <taxon>Tracheophyta</taxon>
        <taxon>Spermatophyta</taxon>
        <taxon>Magnoliopsida</taxon>
        <taxon>Liliopsida</taxon>
        <taxon>Poales</taxon>
        <taxon>Poaceae</taxon>
        <taxon>BOP clade</taxon>
        <taxon>Oryzoideae</taxon>
        <taxon>Oryzeae</taxon>
        <taxon>Oryzinae</taxon>
        <taxon>Oryza</taxon>
    </lineage>
</organism>
<name>A0A0E0AII8_9ORYZ</name>
<dbReference type="Gramene" id="OGLUM07G10450.1">
    <property type="protein sequence ID" value="OGLUM07G10450.1"/>
    <property type="gene ID" value="OGLUM07G10450"/>
</dbReference>
<proteinExistence type="predicted"/>
<dbReference type="Proteomes" id="UP000026961">
    <property type="component" value="Chromosome 7"/>
</dbReference>
<protein>
    <recommendedName>
        <fullName evidence="3">Transposase-associated domain-containing protein</fullName>
    </recommendedName>
</protein>
<reference evidence="1" key="2">
    <citation type="submission" date="2018-05" db="EMBL/GenBank/DDBJ databases">
        <title>OgluRS3 (Oryza glumaepatula Reference Sequence Version 3).</title>
        <authorList>
            <person name="Zhang J."/>
            <person name="Kudrna D."/>
            <person name="Lee S."/>
            <person name="Talag J."/>
            <person name="Welchert J."/>
            <person name="Wing R.A."/>
        </authorList>
    </citation>
    <scope>NUCLEOTIDE SEQUENCE [LARGE SCALE GENOMIC DNA]</scope>
</reference>
<evidence type="ECO:0000313" key="2">
    <source>
        <dbReference type="Proteomes" id="UP000026961"/>
    </source>
</evidence>
<accession>A0A0E0AII8</accession>
<dbReference type="HOGENOM" id="CLU_2726305_0_0_1"/>
<sequence length="72" mass="8240">MVIHVTMPIACIEDVLRWCSKHVLNDLLRNGFDENYKRWVYHGEDDSDEDDVAEGNNNVAVPNMISNITSGY</sequence>
<evidence type="ECO:0000313" key="1">
    <source>
        <dbReference type="EnsemblPlants" id="OGLUM07G10450.1"/>
    </source>
</evidence>
<evidence type="ECO:0008006" key="3">
    <source>
        <dbReference type="Google" id="ProtNLM"/>
    </source>
</evidence>
<dbReference type="EnsemblPlants" id="OGLUM07G10450.1">
    <property type="protein sequence ID" value="OGLUM07G10450.1"/>
    <property type="gene ID" value="OGLUM07G10450"/>
</dbReference>
<keyword evidence="2" id="KW-1185">Reference proteome</keyword>
<reference evidence="1" key="1">
    <citation type="submission" date="2015-04" db="UniProtKB">
        <authorList>
            <consortium name="EnsemblPlants"/>
        </authorList>
    </citation>
    <scope>IDENTIFICATION</scope>
</reference>